<dbReference type="AlphaFoldDB" id="A0A6F9DR93"/>
<evidence type="ECO:0000256" key="6">
    <source>
        <dbReference type="RuleBase" id="RU362006"/>
    </source>
</evidence>
<feature type="transmembrane region" description="Helical" evidence="6">
    <location>
        <begin position="40"/>
        <end position="70"/>
    </location>
</feature>
<keyword evidence="3 6" id="KW-0812">Transmembrane</keyword>
<dbReference type="InterPro" id="IPR004345">
    <property type="entry name" value="TB2_DP1_HVA22"/>
</dbReference>
<keyword evidence="4 6" id="KW-1133">Transmembrane helix</keyword>
<keyword evidence="5 6" id="KW-0472">Membrane</keyword>
<proteinExistence type="evidence at transcript level"/>
<comment type="similarity">
    <text evidence="2 6">Belongs to the DP1 family.</text>
</comment>
<evidence type="ECO:0000313" key="7">
    <source>
        <dbReference type="EMBL" id="CAB3265518.1"/>
    </source>
</evidence>
<dbReference type="PANTHER" id="PTHR12300">
    <property type="entry name" value="HVA22-LIKE PROTEINS"/>
    <property type="match status" value="1"/>
</dbReference>
<feature type="transmembrane region" description="Helical" evidence="6">
    <location>
        <begin position="123"/>
        <end position="141"/>
    </location>
</feature>
<sequence length="198" mass="22238">MAAFSPKVMMEKLDEALAEKNVITNYLDIVEKKTNVKKRYLVLGIAGFLGLWLASGYMAAFICNLVGFAYPAYKSVKAIESANKDDDTEWLMYWVVFATFSVVEFFSDLLLSWFPFYFLGKCVFLLWCMAPVSWNGSAMLYKKTIRPFILRNENKIDSVLDRVGAGAKELVDKAAKDGKEMAADVAADVVSTSLKKDE</sequence>
<organism evidence="7">
    <name type="scientific">Phallusia mammillata</name>
    <dbReference type="NCBI Taxonomy" id="59560"/>
    <lineage>
        <taxon>Eukaryota</taxon>
        <taxon>Metazoa</taxon>
        <taxon>Chordata</taxon>
        <taxon>Tunicata</taxon>
        <taxon>Ascidiacea</taxon>
        <taxon>Phlebobranchia</taxon>
        <taxon>Ascidiidae</taxon>
        <taxon>Phallusia</taxon>
    </lineage>
</organism>
<keyword evidence="7" id="KW-0675">Receptor</keyword>
<dbReference type="PANTHER" id="PTHR12300:SF161">
    <property type="entry name" value="RECEPTOR EXPRESSION-ENHANCING PROTEIN"/>
    <property type="match status" value="1"/>
</dbReference>
<evidence type="ECO:0000256" key="4">
    <source>
        <dbReference type="ARBA" id="ARBA00022989"/>
    </source>
</evidence>
<dbReference type="GO" id="GO:0016020">
    <property type="term" value="C:membrane"/>
    <property type="evidence" value="ECO:0007669"/>
    <property type="project" value="UniProtKB-SubCell"/>
</dbReference>
<gene>
    <name evidence="7" type="primary">Reep5</name>
</gene>
<evidence type="ECO:0000256" key="1">
    <source>
        <dbReference type="ARBA" id="ARBA00004141"/>
    </source>
</evidence>
<evidence type="ECO:0000256" key="5">
    <source>
        <dbReference type="ARBA" id="ARBA00023136"/>
    </source>
</evidence>
<protein>
    <recommendedName>
        <fullName evidence="6">Receptor expression-enhancing protein</fullName>
    </recommendedName>
</protein>
<comment type="subcellular location">
    <subcellularLocation>
        <location evidence="1 6">Membrane</location>
        <topology evidence="1 6">Multi-pass membrane protein</topology>
    </subcellularLocation>
</comment>
<evidence type="ECO:0000256" key="2">
    <source>
        <dbReference type="ARBA" id="ARBA00008573"/>
    </source>
</evidence>
<accession>A0A6F9DR93</accession>
<dbReference type="Pfam" id="PF03134">
    <property type="entry name" value="TB2_DP1_HVA22"/>
    <property type="match status" value="1"/>
</dbReference>
<evidence type="ECO:0000256" key="3">
    <source>
        <dbReference type="ARBA" id="ARBA00022692"/>
    </source>
</evidence>
<reference evidence="7" key="1">
    <citation type="submission" date="2020-04" db="EMBL/GenBank/DDBJ databases">
        <authorList>
            <person name="Neveu A P."/>
        </authorList>
    </citation>
    <scope>NUCLEOTIDE SEQUENCE</scope>
    <source>
        <tissue evidence="7">Whole embryo</tissue>
    </source>
</reference>
<dbReference type="EMBL" id="LR789656">
    <property type="protein sequence ID" value="CAB3265518.1"/>
    <property type="molecule type" value="mRNA"/>
</dbReference>
<name>A0A6F9DR93_9ASCI</name>